<organism evidence="1 2">
    <name type="scientific">Knipowitschia caucasica</name>
    <name type="common">Caucasian dwarf goby</name>
    <name type="synonym">Pomatoschistus caucasicus</name>
    <dbReference type="NCBI Taxonomy" id="637954"/>
    <lineage>
        <taxon>Eukaryota</taxon>
        <taxon>Metazoa</taxon>
        <taxon>Chordata</taxon>
        <taxon>Craniata</taxon>
        <taxon>Vertebrata</taxon>
        <taxon>Euteleostomi</taxon>
        <taxon>Actinopterygii</taxon>
        <taxon>Neopterygii</taxon>
        <taxon>Teleostei</taxon>
        <taxon>Neoteleostei</taxon>
        <taxon>Acanthomorphata</taxon>
        <taxon>Gobiaria</taxon>
        <taxon>Gobiiformes</taxon>
        <taxon>Gobioidei</taxon>
        <taxon>Gobiidae</taxon>
        <taxon>Gobiinae</taxon>
        <taxon>Knipowitschia</taxon>
    </lineage>
</organism>
<dbReference type="AlphaFoldDB" id="A0AAV2LD94"/>
<dbReference type="Proteomes" id="UP001497482">
    <property type="component" value="Chromosome 23"/>
</dbReference>
<evidence type="ECO:0000313" key="1">
    <source>
        <dbReference type="EMBL" id="CAL1599170.1"/>
    </source>
</evidence>
<dbReference type="EMBL" id="OZ035845">
    <property type="protein sequence ID" value="CAL1599170.1"/>
    <property type="molecule type" value="Genomic_DNA"/>
</dbReference>
<gene>
    <name evidence="1" type="ORF">KC01_LOCUS27488</name>
</gene>
<proteinExistence type="predicted"/>
<sequence>MQARQDYGGGVARRQARNLDPGIICLDEGHAQFDSHFSFILIINTDSNDSYSETSKESVCNCVFGQCRRFHNTKQAPHTALSPRWRGARCWTQLMSSKCCRRANFLRRSILPSAEPAAANENHLELRE</sequence>
<name>A0AAV2LD94_KNICA</name>
<reference evidence="1 2" key="1">
    <citation type="submission" date="2024-04" db="EMBL/GenBank/DDBJ databases">
        <authorList>
            <person name="Waldvogel A.-M."/>
            <person name="Schoenle A."/>
        </authorList>
    </citation>
    <scope>NUCLEOTIDE SEQUENCE [LARGE SCALE GENOMIC DNA]</scope>
</reference>
<protein>
    <submittedName>
        <fullName evidence="1">Uncharacterized protein</fullName>
    </submittedName>
</protein>
<evidence type="ECO:0000313" key="2">
    <source>
        <dbReference type="Proteomes" id="UP001497482"/>
    </source>
</evidence>
<keyword evidence="2" id="KW-1185">Reference proteome</keyword>
<accession>A0AAV2LD94</accession>